<protein>
    <recommendedName>
        <fullName evidence="3">DUF3558 domain-containing protein</fullName>
    </recommendedName>
</protein>
<name>A0A7K0E191_9NOCA</name>
<dbReference type="Proteomes" id="UP000431401">
    <property type="component" value="Unassembled WGS sequence"/>
</dbReference>
<comment type="caution">
    <text evidence="1">The sequence shown here is derived from an EMBL/GenBank/DDBJ whole genome shotgun (WGS) entry which is preliminary data.</text>
</comment>
<gene>
    <name evidence="1" type="ORF">NRB56_71560</name>
</gene>
<sequence length="202" mass="22091">MKGQGRCIEPMLSRQAGFAASSFAVIASLITACTPAHDSGGRQSHTAQDFCAPFLEYFRTDFPIHDVKLSYNGKTSKPDQALDSFEYGLQCRFDPTGNTSPIWASINLRPTRSDDDTKGLAAYLGEMKFTPLTGYEKPIWVRDQHTGQTPLQDKGTIELYTRIDPWVGSIEIIDESAPLAITDAQVAKAANLLISTTEAVGK</sequence>
<dbReference type="AlphaFoldDB" id="A0A7K0E191"/>
<proteinExistence type="predicted"/>
<accession>A0A7K0E191</accession>
<dbReference type="RefSeq" id="WP_153348774.1">
    <property type="nucleotide sequence ID" value="NZ_WEGI01000020.1"/>
</dbReference>
<evidence type="ECO:0000313" key="2">
    <source>
        <dbReference type="Proteomes" id="UP000431401"/>
    </source>
</evidence>
<keyword evidence="2" id="KW-1185">Reference proteome</keyword>
<dbReference type="EMBL" id="WEGI01000020">
    <property type="protein sequence ID" value="MQY31547.1"/>
    <property type="molecule type" value="Genomic_DNA"/>
</dbReference>
<organism evidence="1 2">
    <name type="scientific">Nocardia aurantia</name>
    <dbReference type="NCBI Taxonomy" id="2585199"/>
    <lineage>
        <taxon>Bacteria</taxon>
        <taxon>Bacillati</taxon>
        <taxon>Actinomycetota</taxon>
        <taxon>Actinomycetes</taxon>
        <taxon>Mycobacteriales</taxon>
        <taxon>Nocardiaceae</taxon>
        <taxon>Nocardia</taxon>
    </lineage>
</organism>
<dbReference type="PROSITE" id="PS51257">
    <property type="entry name" value="PROKAR_LIPOPROTEIN"/>
    <property type="match status" value="1"/>
</dbReference>
<evidence type="ECO:0008006" key="3">
    <source>
        <dbReference type="Google" id="ProtNLM"/>
    </source>
</evidence>
<dbReference type="OrthoDB" id="4573184at2"/>
<reference evidence="1 2" key="1">
    <citation type="submission" date="2019-10" db="EMBL/GenBank/DDBJ databases">
        <title>Nocardia macrotermitis sp. nov. and Nocardia aurantia sp. nov., isolated from the gut of fungus growing-termite Macrotermes natalensis.</title>
        <authorList>
            <person name="Benndorf R."/>
            <person name="Schwitalla J."/>
            <person name="Martin K."/>
            <person name="De Beer W."/>
            <person name="Kaster A.-K."/>
            <person name="Vollmers J."/>
            <person name="Poulsen M."/>
            <person name="Beemelmanns C."/>
        </authorList>
    </citation>
    <scope>NUCLEOTIDE SEQUENCE [LARGE SCALE GENOMIC DNA]</scope>
    <source>
        <strain evidence="1 2">RB56</strain>
    </source>
</reference>
<evidence type="ECO:0000313" key="1">
    <source>
        <dbReference type="EMBL" id="MQY31547.1"/>
    </source>
</evidence>